<protein>
    <recommendedName>
        <fullName evidence="4">Antitoxin</fullName>
    </recommendedName>
</protein>
<evidence type="ECO:0000313" key="3">
    <source>
        <dbReference type="Proteomes" id="UP000232638"/>
    </source>
</evidence>
<evidence type="ECO:0000313" key="2">
    <source>
        <dbReference type="EMBL" id="AUB84396.1"/>
    </source>
</evidence>
<dbReference type="PANTHER" id="PTHR34849:SF3">
    <property type="entry name" value="SSR2962 PROTEIN"/>
    <property type="match status" value="1"/>
</dbReference>
<keyword evidence="3" id="KW-1185">Reference proteome</keyword>
<dbReference type="Pfam" id="PF04255">
    <property type="entry name" value="DUF433"/>
    <property type="match status" value="1"/>
</dbReference>
<dbReference type="OrthoDB" id="9809515at2"/>
<feature type="region of interest" description="Disordered" evidence="1">
    <location>
        <begin position="136"/>
        <end position="155"/>
    </location>
</feature>
<reference evidence="2 3" key="1">
    <citation type="submission" date="2017-03" db="EMBL/GenBank/DDBJ databases">
        <title>Complete genome sequence of Candidatus 'Thiodictyon syntrophicum' sp. nov. strain Cad16T, a photolithoautotroph purple sulfur bacterium isolated from an alpine meromictic lake.</title>
        <authorList>
            <person name="Luedin S.M."/>
            <person name="Pothier J.F."/>
            <person name="Danza F."/>
            <person name="Storelli N."/>
            <person name="Wittwer M."/>
            <person name="Tonolla M."/>
        </authorList>
    </citation>
    <scope>NUCLEOTIDE SEQUENCE [LARGE SCALE GENOMIC DNA]</scope>
    <source>
        <strain evidence="2 3">Cad16T</strain>
    </source>
</reference>
<gene>
    <name evidence="2" type="ORF">THSYN_27975</name>
</gene>
<organism evidence="2 3">
    <name type="scientific">Candidatus Thiodictyon syntrophicum</name>
    <dbReference type="NCBI Taxonomy" id="1166950"/>
    <lineage>
        <taxon>Bacteria</taxon>
        <taxon>Pseudomonadati</taxon>
        <taxon>Pseudomonadota</taxon>
        <taxon>Gammaproteobacteria</taxon>
        <taxon>Chromatiales</taxon>
        <taxon>Chromatiaceae</taxon>
        <taxon>Thiodictyon</taxon>
    </lineage>
</organism>
<evidence type="ECO:0008006" key="4">
    <source>
        <dbReference type="Google" id="ProtNLM"/>
    </source>
</evidence>
<proteinExistence type="predicted"/>
<dbReference type="Gene3D" id="1.10.10.10">
    <property type="entry name" value="Winged helix-like DNA-binding domain superfamily/Winged helix DNA-binding domain"/>
    <property type="match status" value="1"/>
</dbReference>
<dbReference type="KEGG" id="tsy:THSYN_27975"/>
<name>A0A2K8UFQ8_9GAMM</name>
<accession>A0A2K8UFQ8</accession>
<dbReference type="InterPro" id="IPR009057">
    <property type="entry name" value="Homeodomain-like_sf"/>
</dbReference>
<feature type="compositionally biased region" description="Basic and acidic residues" evidence="1">
    <location>
        <begin position="145"/>
        <end position="155"/>
    </location>
</feature>
<dbReference type="AlphaFoldDB" id="A0A2K8UFQ8"/>
<dbReference type="Proteomes" id="UP000232638">
    <property type="component" value="Chromosome"/>
</dbReference>
<sequence length="155" mass="16895">MTWQQRIRVDPLICHGQACIDGTRVPVSVVLDNLAAGLAEQQIIDSYPPLTTDDVQAAIRYAAELAREQVIDLPQRDAAWDSRAVGRMPAGRSAIAWVPKEAEPPAVFRAGYAGCADREAVGPHSGRYRWVGSAVRTSDPAPARPGDERGRRRVL</sequence>
<dbReference type="SUPFAM" id="SSF46689">
    <property type="entry name" value="Homeodomain-like"/>
    <property type="match status" value="1"/>
</dbReference>
<dbReference type="InterPro" id="IPR007367">
    <property type="entry name" value="DUF433"/>
</dbReference>
<dbReference type="EMBL" id="CP020370">
    <property type="protein sequence ID" value="AUB84396.1"/>
    <property type="molecule type" value="Genomic_DNA"/>
</dbReference>
<evidence type="ECO:0000256" key="1">
    <source>
        <dbReference type="SAM" id="MobiDB-lite"/>
    </source>
</evidence>
<dbReference type="PANTHER" id="PTHR34849">
    <property type="entry name" value="SSL5025 PROTEIN"/>
    <property type="match status" value="1"/>
</dbReference>
<dbReference type="InterPro" id="IPR036388">
    <property type="entry name" value="WH-like_DNA-bd_sf"/>
</dbReference>
<dbReference type="RefSeq" id="WP_100922052.1">
    <property type="nucleotide sequence ID" value="NZ_CP020370.1"/>
</dbReference>